<geneLocation type="plasmid" evidence="2 3">
    <name>unnamed5</name>
</geneLocation>
<evidence type="ECO:0000313" key="2">
    <source>
        <dbReference type="EMBL" id="QTH73340.1"/>
    </source>
</evidence>
<dbReference type="Pfam" id="PF14321">
    <property type="entry name" value="DUF4382"/>
    <property type="match status" value="1"/>
</dbReference>
<proteinExistence type="predicted"/>
<dbReference type="Proteomes" id="UP000664904">
    <property type="component" value="Plasmid unnamed5"/>
</dbReference>
<dbReference type="RefSeq" id="WP_208844958.1">
    <property type="nucleotide sequence ID" value="NZ_CP072135.1"/>
</dbReference>
<evidence type="ECO:0000259" key="1">
    <source>
        <dbReference type="Pfam" id="PF14321"/>
    </source>
</evidence>
<dbReference type="InterPro" id="IPR025491">
    <property type="entry name" value="DUF4382"/>
</dbReference>
<reference evidence="2" key="1">
    <citation type="submission" date="2021-03" db="EMBL/GenBank/DDBJ databases">
        <title>Complete Genome of Pseudoalteromonas xiamenensis STKMTI.2, a new potential marine bacterium producing anti-Vibrio compounds.</title>
        <authorList>
            <person name="Handayani D.P."/>
            <person name="Isnansetyo A."/>
            <person name="Istiqomah I."/>
            <person name="Jumina J."/>
        </authorList>
    </citation>
    <scope>NUCLEOTIDE SEQUENCE</scope>
    <source>
        <strain evidence="2">STKMTI.2</strain>
        <plasmid evidence="2">unnamed5</plasmid>
    </source>
</reference>
<accession>A0A975DLM2</accession>
<dbReference type="EMBL" id="CP072135">
    <property type="protein sequence ID" value="QTH73340.1"/>
    <property type="molecule type" value="Genomic_DNA"/>
</dbReference>
<feature type="domain" description="DUF4382" evidence="1">
    <location>
        <begin position="39"/>
        <end position="194"/>
    </location>
</feature>
<keyword evidence="2" id="KW-0614">Plasmid</keyword>
<evidence type="ECO:0000313" key="3">
    <source>
        <dbReference type="Proteomes" id="UP000664904"/>
    </source>
</evidence>
<dbReference type="PROSITE" id="PS51257">
    <property type="entry name" value="PROKAR_LIPOPROTEIN"/>
    <property type="match status" value="1"/>
</dbReference>
<sequence length="329" mass="35356">MYKYVTLATFMGLLSGCGGGSSSSSTSTQPTTPPVAESTTLTLGVSDAPVTNIAAVWVAFDKITLRASGGQDTVVDISSEDGSKSVRLVNLLQYTGDDIHQLFANQQLEAGNYTWIRADVVNGDSSDYENTSHVIYKDGTYAPLIVNRKGNDGIGEIQLDGFDLVTGTNQFVMEFDLKKSLVDPKNNADIILKPRGVRLENLAQKAKLEGSIATQLMADCEVANASLANIDNGFEHAIYLYPASIEAPADIYYENDEPSATGPIATALVSLNEDGTGHYEIAFLAQGNYKVGYTCLGHIDNIETQDANFTLYRVSSADVTSNTQVNFTE</sequence>
<name>A0A975DLM2_9GAMM</name>
<organism evidence="2 3">
    <name type="scientific">Pseudoalteromonas xiamenensis</name>
    <dbReference type="NCBI Taxonomy" id="882626"/>
    <lineage>
        <taxon>Bacteria</taxon>
        <taxon>Pseudomonadati</taxon>
        <taxon>Pseudomonadota</taxon>
        <taxon>Gammaproteobacteria</taxon>
        <taxon>Alteromonadales</taxon>
        <taxon>Pseudoalteromonadaceae</taxon>
        <taxon>Pseudoalteromonas</taxon>
    </lineage>
</organism>
<gene>
    <name evidence="2" type="ORF">J5O05_21485</name>
</gene>
<keyword evidence="3" id="KW-1185">Reference proteome</keyword>
<dbReference type="AlphaFoldDB" id="A0A975DLM2"/>
<protein>
    <submittedName>
        <fullName evidence="2">DUF4382 domain-containing protein</fullName>
    </submittedName>
</protein>
<dbReference type="KEGG" id="pxi:J5O05_21485"/>